<dbReference type="InterPro" id="IPR029044">
    <property type="entry name" value="Nucleotide-diphossugar_trans"/>
</dbReference>
<dbReference type="Proteomes" id="UP000255515">
    <property type="component" value="Unassembled WGS sequence"/>
</dbReference>
<dbReference type="GO" id="GO:0050501">
    <property type="term" value="F:hyaluronan synthase activity"/>
    <property type="evidence" value="ECO:0007669"/>
    <property type="project" value="UniProtKB-EC"/>
</dbReference>
<accession>A0A380ZSG5</accession>
<name>A0A380ZSG5_9FLAO</name>
<dbReference type="EMBL" id="UFTJ01000003">
    <property type="protein sequence ID" value="SUV52292.1"/>
    <property type="molecule type" value="Genomic_DNA"/>
</dbReference>
<keyword evidence="2" id="KW-0328">Glycosyltransferase</keyword>
<evidence type="ECO:0000313" key="2">
    <source>
        <dbReference type="EMBL" id="SUV52292.1"/>
    </source>
</evidence>
<sequence length="263" mass="30463">MQVSIIIPFYNAENTIQKAILSAIHQQGIDRMEIICVNDGSTDEGHAVIENIQAQYPHFPIYLIHQTNQGVASARNVGMKMAKGEYIAFLDADDVWHSEKTKIQLQKMKEFHLDFLACRRHPQKLLFPYKVNAKGYAPVSFRQMLFRNEIQPSTVIFKKKILEKTGDFVEGQRYAEDHYLWLMISRFFTMGIWDENLITAGGGKKSFGASGLSADLSAMAKGFQQNLQRLEEQKIISKVERFFYSLLYQMKYLFLRFRNKTNI</sequence>
<dbReference type="Gene3D" id="3.90.550.10">
    <property type="entry name" value="Spore Coat Polysaccharide Biosynthesis Protein SpsA, Chain A"/>
    <property type="match status" value="1"/>
</dbReference>
<evidence type="ECO:0000313" key="3">
    <source>
        <dbReference type="Proteomes" id="UP000255515"/>
    </source>
</evidence>
<reference evidence="2 3" key="1">
    <citation type="submission" date="2018-06" db="EMBL/GenBank/DDBJ databases">
        <authorList>
            <consortium name="Pathogen Informatics"/>
            <person name="Doyle S."/>
        </authorList>
    </citation>
    <scope>NUCLEOTIDE SEQUENCE [LARGE SCALE GENOMIC DNA]</scope>
    <source>
        <strain evidence="2 3">NCTC11661</strain>
    </source>
</reference>
<dbReference type="CDD" id="cd00761">
    <property type="entry name" value="Glyco_tranf_GTA_type"/>
    <property type="match status" value="1"/>
</dbReference>
<organism evidence="2 3">
    <name type="scientific">Bergeyella zoohelcum</name>
    <dbReference type="NCBI Taxonomy" id="1015"/>
    <lineage>
        <taxon>Bacteria</taxon>
        <taxon>Pseudomonadati</taxon>
        <taxon>Bacteroidota</taxon>
        <taxon>Flavobacteriia</taxon>
        <taxon>Flavobacteriales</taxon>
        <taxon>Weeksellaceae</taxon>
        <taxon>Bergeyella</taxon>
    </lineage>
</organism>
<dbReference type="Pfam" id="PF00535">
    <property type="entry name" value="Glycos_transf_2"/>
    <property type="match status" value="1"/>
</dbReference>
<evidence type="ECO:0000259" key="1">
    <source>
        <dbReference type="Pfam" id="PF00535"/>
    </source>
</evidence>
<gene>
    <name evidence="2" type="primary">hyaD_5</name>
    <name evidence="2" type="ORF">NCTC11661_01470</name>
</gene>
<dbReference type="EC" id="2.4.1.212" evidence="2"/>
<dbReference type="RefSeq" id="WP_002664820.1">
    <property type="nucleotide sequence ID" value="NZ_UFTJ01000003.1"/>
</dbReference>
<dbReference type="AlphaFoldDB" id="A0A380ZSG5"/>
<dbReference type="InterPro" id="IPR001173">
    <property type="entry name" value="Glyco_trans_2-like"/>
</dbReference>
<feature type="domain" description="Glycosyltransferase 2-like" evidence="1">
    <location>
        <begin position="4"/>
        <end position="123"/>
    </location>
</feature>
<protein>
    <submittedName>
        <fullName evidence="2">Hyaluronan synthase</fullName>
        <ecNumber evidence="2">2.4.1.212</ecNumber>
    </submittedName>
</protein>
<dbReference type="PANTHER" id="PTHR22916:SF3">
    <property type="entry name" value="UDP-GLCNAC:BETAGAL BETA-1,3-N-ACETYLGLUCOSAMINYLTRANSFERASE-LIKE PROTEIN 1"/>
    <property type="match status" value="1"/>
</dbReference>
<proteinExistence type="predicted"/>
<keyword evidence="2" id="KW-0808">Transferase</keyword>
<dbReference type="SUPFAM" id="SSF53448">
    <property type="entry name" value="Nucleotide-diphospho-sugar transferases"/>
    <property type="match status" value="1"/>
</dbReference>
<dbReference type="PANTHER" id="PTHR22916">
    <property type="entry name" value="GLYCOSYLTRANSFERASE"/>
    <property type="match status" value="1"/>
</dbReference>